<keyword evidence="1" id="KW-1133">Transmembrane helix</keyword>
<gene>
    <name evidence="2" type="ORF">GK091_04615</name>
</gene>
<proteinExistence type="predicted"/>
<dbReference type="Proteomes" id="UP000477386">
    <property type="component" value="Unassembled WGS sequence"/>
</dbReference>
<accession>A0A6M0ID67</accession>
<protein>
    <recommendedName>
        <fullName evidence="4">DUF3592 domain-containing protein</fullName>
    </recommendedName>
</protein>
<dbReference type="EMBL" id="JAAGNZ010000001">
    <property type="protein sequence ID" value="NEU66154.1"/>
    <property type="molecule type" value="Genomic_DNA"/>
</dbReference>
<feature type="transmembrane region" description="Helical" evidence="1">
    <location>
        <begin position="6"/>
        <end position="30"/>
    </location>
</feature>
<keyword evidence="3" id="KW-1185">Reference proteome</keyword>
<evidence type="ECO:0000256" key="1">
    <source>
        <dbReference type="SAM" id="Phobius"/>
    </source>
</evidence>
<evidence type="ECO:0008006" key="4">
    <source>
        <dbReference type="Google" id="ProtNLM"/>
    </source>
</evidence>
<keyword evidence="1" id="KW-0812">Transmembrane</keyword>
<organism evidence="2 3">
    <name type="scientific">Spirosoma agri</name>
    <dbReference type="NCBI Taxonomy" id="1987381"/>
    <lineage>
        <taxon>Bacteria</taxon>
        <taxon>Pseudomonadati</taxon>
        <taxon>Bacteroidota</taxon>
        <taxon>Cytophagia</taxon>
        <taxon>Cytophagales</taxon>
        <taxon>Cytophagaceae</taxon>
        <taxon>Spirosoma</taxon>
    </lineage>
</organism>
<sequence length="155" mass="17628">MQTITILPLLIAFGALSVGMLCLLVGWYLWYESQDLRSGGLTVTATILKKFRKDDQGIGRSLESYYAQCQFYDPTGQAREVDVYMQLKRWLQMDEGTTTLLTYIPDERDEPLLGSRFNWQLRGMIGLGLMALGMCLILVLTVGGIQEWLTMNRAF</sequence>
<keyword evidence="1" id="KW-0472">Membrane</keyword>
<comment type="caution">
    <text evidence="2">The sequence shown here is derived from an EMBL/GenBank/DDBJ whole genome shotgun (WGS) entry which is preliminary data.</text>
</comment>
<reference evidence="2 3" key="1">
    <citation type="submission" date="2020-02" db="EMBL/GenBank/DDBJ databases">
        <title>Draft genome sequence of two Spirosoma agri KCTC 52727 and Spirosoma terrae KCTC 52035.</title>
        <authorList>
            <person name="Rojas J."/>
            <person name="Ambika Manirajan B."/>
            <person name="Ratering S."/>
            <person name="Suarez C."/>
            <person name="Schnell S."/>
        </authorList>
    </citation>
    <scope>NUCLEOTIDE SEQUENCE [LARGE SCALE GENOMIC DNA]</scope>
    <source>
        <strain evidence="2 3">KCTC 52727</strain>
    </source>
</reference>
<evidence type="ECO:0000313" key="2">
    <source>
        <dbReference type="EMBL" id="NEU66154.1"/>
    </source>
</evidence>
<feature type="transmembrane region" description="Helical" evidence="1">
    <location>
        <begin position="125"/>
        <end position="145"/>
    </location>
</feature>
<dbReference type="AlphaFoldDB" id="A0A6M0ID67"/>
<name>A0A6M0ID67_9BACT</name>
<evidence type="ECO:0000313" key="3">
    <source>
        <dbReference type="Proteomes" id="UP000477386"/>
    </source>
</evidence>
<dbReference type="RefSeq" id="WP_164035432.1">
    <property type="nucleotide sequence ID" value="NZ_JAAGNZ010000001.1"/>
</dbReference>